<evidence type="ECO:0000256" key="2">
    <source>
        <dbReference type="ARBA" id="ARBA00022670"/>
    </source>
</evidence>
<sequence>MSNKLKQQRLVDLAYQQIGKPYKYGAKVAIQPKVFDCSSLVQWLYQKGGIKLPRRSLEQAAQGRSVRRRIELLQPGDLLFFTGEYGHYDPKYPQGIGHVAVYVGDKKAIHAKGVNGNGKVKVVPIIKLWRRPDLVTIRRIFSS</sequence>
<reference evidence="6 7" key="1">
    <citation type="journal article" date="2016" name="Nat. Commun.">
        <title>Thousands of microbial genomes shed light on interconnected biogeochemical processes in an aquifer system.</title>
        <authorList>
            <person name="Anantharaman K."/>
            <person name="Brown C.T."/>
            <person name="Hug L.A."/>
            <person name="Sharon I."/>
            <person name="Castelle C.J."/>
            <person name="Probst A.J."/>
            <person name="Thomas B.C."/>
            <person name="Singh A."/>
            <person name="Wilkins M.J."/>
            <person name="Karaoz U."/>
            <person name="Brodie E.L."/>
            <person name="Williams K.H."/>
            <person name="Hubbard S.S."/>
            <person name="Banfield J.F."/>
        </authorList>
    </citation>
    <scope>NUCLEOTIDE SEQUENCE [LARGE SCALE GENOMIC DNA]</scope>
</reference>
<dbReference type="Gene3D" id="3.90.1720.10">
    <property type="entry name" value="endopeptidase domain like (from Nostoc punctiforme)"/>
    <property type="match status" value="1"/>
</dbReference>
<dbReference type="AlphaFoldDB" id="A0A1G2Q5J3"/>
<dbReference type="InterPro" id="IPR038765">
    <property type="entry name" value="Papain-like_cys_pep_sf"/>
</dbReference>
<dbReference type="PROSITE" id="PS51935">
    <property type="entry name" value="NLPC_P60"/>
    <property type="match status" value="1"/>
</dbReference>
<accession>A0A1G2Q5J3</accession>
<evidence type="ECO:0000256" key="3">
    <source>
        <dbReference type="ARBA" id="ARBA00022801"/>
    </source>
</evidence>
<protein>
    <recommendedName>
        <fullName evidence="5">NlpC/P60 domain-containing protein</fullName>
    </recommendedName>
</protein>
<name>A0A1G2Q5J3_9BACT</name>
<dbReference type="InterPro" id="IPR051202">
    <property type="entry name" value="Peptidase_C40"/>
</dbReference>
<comment type="caution">
    <text evidence="6">The sequence shown here is derived from an EMBL/GenBank/DDBJ whole genome shotgun (WGS) entry which is preliminary data.</text>
</comment>
<dbReference type="EMBL" id="MHTC01000024">
    <property type="protein sequence ID" value="OHA55151.1"/>
    <property type="molecule type" value="Genomic_DNA"/>
</dbReference>
<gene>
    <name evidence="6" type="ORF">A2388_02850</name>
</gene>
<keyword evidence="3" id="KW-0378">Hydrolase</keyword>
<dbReference type="PANTHER" id="PTHR47053">
    <property type="entry name" value="MUREIN DD-ENDOPEPTIDASE MEPH-RELATED"/>
    <property type="match status" value="1"/>
</dbReference>
<evidence type="ECO:0000256" key="1">
    <source>
        <dbReference type="ARBA" id="ARBA00007074"/>
    </source>
</evidence>
<dbReference type="SUPFAM" id="SSF54001">
    <property type="entry name" value="Cysteine proteinases"/>
    <property type="match status" value="1"/>
</dbReference>
<evidence type="ECO:0000256" key="4">
    <source>
        <dbReference type="ARBA" id="ARBA00022807"/>
    </source>
</evidence>
<dbReference type="GO" id="GO:0006508">
    <property type="term" value="P:proteolysis"/>
    <property type="evidence" value="ECO:0007669"/>
    <property type="project" value="UniProtKB-KW"/>
</dbReference>
<organism evidence="6 7">
    <name type="scientific">Candidatus Veblenbacteria bacterium RIFOXYB1_FULL_43_13</name>
    <dbReference type="NCBI Taxonomy" id="1802426"/>
    <lineage>
        <taxon>Bacteria</taxon>
        <taxon>Candidatus Vebleniibacteriota</taxon>
    </lineage>
</organism>
<dbReference type="Pfam" id="PF00877">
    <property type="entry name" value="NLPC_P60"/>
    <property type="match status" value="1"/>
</dbReference>
<feature type="domain" description="NlpC/P60" evidence="5">
    <location>
        <begin position="4"/>
        <end position="141"/>
    </location>
</feature>
<evidence type="ECO:0000259" key="5">
    <source>
        <dbReference type="PROSITE" id="PS51935"/>
    </source>
</evidence>
<dbReference type="GO" id="GO:0008234">
    <property type="term" value="F:cysteine-type peptidase activity"/>
    <property type="evidence" value="ECO:0007669"/>
    <property type="project" value="UniProtKB-KW"/>
</dbReference>
<proteinExistence type="inferred from homology"/>
<dbReference type="Proteomes" id="UP000177575">
    <property type="component" value="Unassembled WGS sequence"/>
</dbReference>
<dbReference type="InterPro" id="IPR000064">
    <property type="entry name" value="NLP_P60_dom"/>
</dbReference>
<keyword evidence="4" id="KW-0788">Thiol protease</keyword>
<dbReference type="PANTHER" id="PTHR47053:SF1">
    <property type="entry name" value="MUREIN DD-ENDOPEPTIDASE MEPH-RELATED"/>
    <property type="match status" value="1"/>
</dbReference>
<evidence type="ECO:0000313" key="6">
    <source>
        <dbReference type="EMBL" id="OHA55151.1"/>
    </source>
</evidence>
<comment type="similarity">
    <text evidence="1">Belongs to the peptidase C40 family.</text>
</comment>
<keyword evidence="2" id="KW-0645">Protease</keyword>
<evidence type="ECO:0000313" key="7">
    <source>
        <dbReference type="Proteomes" id="UP000177575"/>
    </source>
</evidence>